<evidence type="ECO:0000313" key="2">
    <source>
        <dbReference type="EMBL" id="AWB26029.1"/>
    </source>
</evidence>
<protein>
    <submittedName>
        <fullName evidence="2">Uncharacterized protein</fullName>
    </submittedName>
</protein>
<dbReference type="EMBL" id="CP028844">
    <property type="protein sequence ID" value="AWB26029.1"/>
    <property type="molecule type" value="Genomic_DNA"/>
</dbReference>
<proteinExistence type="predicted"/>
<dbReference type="OrthoDB" id="8004769at2"/>
<dbReference type="AlphaFoldDB" id="A0A2R4WWU9"/>
<dbReference type="KEGG" id="mee:DA075_34510"/>
<name>A0A2R4WWU9_9HYPH</name>
<dbReference type="Proteomes" id="UP000244755">
    <property type="component" value="Chromosome 2"/>
</dbReference>
<feature type="region of interest" description="Disordered" evidence="1">
    <location>
        <begin position="59"/>
        <end position="135"/>
    </location>
</feature>
<reference evidence="2 3" key="1">
    <citation type="submission" date="2018-04" db="EMBL/GenBank/DDBJ databases">
        <title>Methylobacterium sp. PR1016A genome.</title>
        <authorList>
            <person name="Park W."/>
        </authorList>
    </citation>
    <scope>NUCLEOTIDE SEQUENCE [LARGE SCALE GENOMIC DNA]</scope>
    <source>
        <strain evidence="2 3">PR1016A</strain>
    </source>
</reference>
<gene>
    <name evidence="2" type="ORF">DA075_34510</name>
</gene>
<sequence>MFLPLALAGSALLSGCSDPPAYLVQPADPRIAVRPPRYTTVVAGVKRYDVVDPKDWRELNRAVTPKPGQGGMEGMDHSKMPGMNGKSGQSGMDGMPGMSKPQGGGASQDGDSMDHSKMPGMNMPGMGGKRDTGGR</sequence>
<accession>A0A2R4WWU9</accession>
<evidence type="ECO:0000256" key="1">
    <source>
        <dbReference type="SAM" id="MobiDB-lite"/>
    </source>
</evidence>
<keyword evidence="3" id="KW-1185">Reference proteome</keyword>
<organism evidence="2 3">
    <name type="scientific">Methylobacterium currus</name>
    <dbReference type="NCBI Taxonomy" id="2051553"/>
    <lineage>
        <taxon>Bacteria</taxon>
        <taxon>Pseudomonadati</taxon>
        <taxon>Pseudomonadota</taxon>
        <taxon>Alphaproteobacteria</taxon>
        <taxon>Hyphomicrobiales</taxon>
        <taxon>Methylobacteriaceae</taxon>
        <taxon>Methylobacterium</taxon>
    </lineage>
</organism>
<evidence type="ECO:0000313" key="3">
    <source>
        <dbReference type="Proteomes" id="UP000244755"/>
    </source>
</evidence>